<gene>
    <name evidence="1" type="ORF">QFC19_000089</name>
</gene>
<name>A0ACC2WRU6_9TREE</name>
<keyword evidence="2" id="KW-1185">Reference proteome</keyword>
<dbReference type="Proteomes" id="UP001241377">
    <property type="component" value="Unassembled WGS sequence"/>
</dbReference>
<sequence>MKADEKEGKRQRQSQSCDACRVRKVKCEPVSGADGQVPATVSTGEPSIPLIDAADKKPTNQGSAGRRAPCKQCIQLGSDCTYEYVPRKRGPPNLYLRKLSEAKQAGMQFPSEADFEAAKASSRAVAERKKARGKGSAGHELEHVSEYAMKEEHDMDWRLTRSLEGKTEDVKSTGRLPGNPIPHNYEQNRRVSSETSNGTAESYVRTAMTGDGNAIAGGTSNFSTAAPSGTIHTTTAVLTDDAFTPSQFLDLQAELDYTATSAIGNPSPIAFKHHLPSGGDSYPSGLSNLRAFDSHTKTSYHRETAVQHSSKPLAMVDGAHANSHRLHAPSANRSILSENTHNPIISPLGFEQAGAYFTSPSDAGSSIGIANSHFVHRPPVADLPDRLVSTPSRRLSLDLALPEGVRNDFILNRTRTYSTTAVHRDSSASGTDNQLCLPTHPSNSQTIGEVGSTYLYNRAPAAIDQRRQSGTELHSQPPLTGSFTGQADVPGIEHGPASLYNNHGQPSLQPVNPLEAIIPRPLLQHIINLFFDYVYPLTPCLHKPTFLEDLARHREMEPGQGEWTVLVLAVIMSTLVQVPRAFVPLTRREVKDLAYRCHIAGRKWSLHGYKDFTVNAGKLCERVVSPEWKLTAVPT</sequence>
<evidence type="ECO:0000313" key="1">
    <source>
        <dbReference type="EMBL" id="KAJ9113895.1"/>
    </source>
</evidence>
<proteinExistence type="predicted"/>
<organism evidence="1 2">
    <name type="scientific">Naganishia cerealis</name>
    <dbReference type="NCBI Taxonomy" id="610337"/>
    <lineage>
        <taxon>Eukaryota</taxon>
        <taxon>Fungi</taxon>
        <taxon>Dikarya</taxon>
        <taxon>Basidiomycota</taxon>
        <taxon>Agaricomycotina</taxon>
        <taxon>Tremellomycetes</taxon>
        <taxon>Filobasidiales</taxon>
        <taxon>Filobasidiaceae</taxon>
        <taxon>Naganishia</taxon>
    </lineage>
</organism>
<protein>
    <submittedName>
        <fullName evidence="1">Uncharacterized protein</fullName>
    </submittedName>
</protein>
<evidence type="ECO:0000313" key="2">
    <source>
        <dbReference type="Proteomes" id="UP001241377"/>
    </source>
</evidence>
<dbReference type="EMBL" id="JASBWR010000001">
    <property type="protein sequence ID" value="KAJ9113895.1"/>
    <property type="molecule type" value="Genomic_DNA"/>
</dbReference>
<comment type="caution">
    <text evidence="1">The sequence shown here is derived from an EMBL/GenBank/DDBJ whole genome shotgun (WGS) entry which is preliminary data.</text>
</comment>
<accession>A0ACC2WRU6</accession>
<reference evidence="1" key="1">
    <citation type="submission" date="2023-04" db="EMBL/GenBank/DDBJ databases">
        <title>Draft Genome sequencing of Naganishia species isolated from polar environments using Oxford Nanopore Technology.</title>
        <authorList>
            <person name="Leo P."/>
            <person name="Venkateswaran K."/>
        </authorList>
    </citation>
    <scope>NUCLEOTIDE SEQUENCE</scope>
    <source>
        <strain evidence="1">MNA-CCFEE 5261</strain>
    </source>
</reference>